<name>A0A444ZD79_ARAHY</name>
<reference evidence="2 3" key="1">
    <citation type="submission" date="2019-01" db="EMBL/GenBank/DDBJ databases">
        <title>Sequencing of cultivated peanut Arachis hypogaea provides insights into genome evolution and oil improvement.</title>
        <authorList>
            <person name="Chen X."/>
        </authorList>
    </citation>
    <scope>NUCLEOTIDE SEQUENCE [LARGE SCALE GENOMIC DNA]</scope>
    <source>
        <strain evidence="3">cv. Fuhuasheng</strain>
        <tissue evidence="2">Leaves</tissue>
    </source>
</reference>
<organism evidence="2 3">
    <name type="scientific">Arachis hypogaea</name>
    <name type="common">Peanut</name>
    <dbReference type="NCBI Taxonomy" id="3818"/>
    <lineage>
        <taxon>Eukaryota</taxon>
        <taxon>Viridiplantae</taxon>
        <taxon>Streptophyta</taxon>
        <taxon>Embryophyta</taxon>
        <taxon>Tracheophyta</taxon>
        <taxon>Spermatophyta</taxon>
        <taxon>Magnoliopsida</taxon>
        <taxon>eudicotyledons</taxon>
        <taxon>Gunneridae</taxon>
        <taxon>Pentapetalae</taxon>
        <taxon>rosids</taxon>
        <taxon>fabids</taxon>
        <taxon>Fabales</taxon>
        <taxon>Fabaceae</taxon>
        <taxon>Papilionoideae</taxon>
        <taxon>50 kb inversion clade</taxon>
        <taxon>dalbergioids sensu lato</taxon>
        <taxon>Dalbergieae</taxon>
        <taxon>Pterocarpus clade</taxon>
        <taxon>Arachis</taxon>
    </lineage>
</organism>
<keyword evidence="1" id="KW-0472">Membrane</keyword>
<keyword evidence="3" id="KW-1185">Reference proteome</keyword>
<feature type="transmembrane region" description="Helical" evidence="1">
    <location>
        <begin position="21"/>
        <end position="40"/>
    </location>
</feature>
<evidence type="ECO:0000313" key="3">
    <source>
        <dbReference type="Proteomes" id="UP000289738"/>
    </source>
</evidence>
<dbReference type="Proteomes" id="UP000289738">
    <property type="component" value="Chromosome B04"/>
</dbReference>
<dbReference type="AlphaFoldDB" id="A0A444ZD79"/>
<proteinExistence type="predicted"/>
<gene>
    <name evidence="2" type="ORF">Ahy_B04g069681</name>
</gene>
<dbReference type="EMBL" id="SDMP01000014">
    <property type="protein sequence ID" value="RYR12141.1"/>
    <property type="molecule type" value="Genomic_DNA"/>
</dbReference>
<evidence type="ECO:0000313" key="2">
    <source>
        <dbReference type="EMBL" id="RYR12141.1"/>
    </source>
</evidence>
<protein>
    <submittedName>
        <fullName evidence="2">Uncharacterized protein</fullName>
    </submittedName>
</protein>
<accession>A0A444ZD79</accession>
<keyword evidence="1" id="KW-1133">Transmembrane helix</keyword>
<comment type="caution">
    <text evidence="2">The sequence shown here is derived from an EMBL/GenBank/DDBJ whole genome shotgun (WGS) entry which is preliminary data.</text>
</comment>
<evidence type="ECO:0000256" key="1">
    <source>
        <dbReference type="SAM" id="Phobius"/>
    </source>
</evidence>
<sequence>MIMVCICMQLHSSSFLLSRDSCFLNLLTLFFGTSVTVGFMDNRPCGFTQKEVASLWEDINGFSAKGFVNLISIETP</sequence>
<keyword evidence="1" id="KW-0812">Transmembrane</keyword>